<sequence length="301" mass="33729">MTILAVSQFPVFTLYAQKLCVPADRLACSSPWAYETVPGLALTELFANETRPSDTRSQCANMCMQEKEFICRSAAFNSARKACTLSQIDRKLAGSKQLLELSEKVDYLEVSCLPKPAKLCKFRSNLGIILKTVDAAYRNVASLEECKSRCENSDFTCYSYDFNSTGENICRVSHHSSATLAHIQEPYMVFKNATTYEMEPCFQVSLECKGAEMLAKISTSTVFDGKVYVKDKPNSCVKDIRNAIDFEIVLPYNDINCDVVQEGPGNFSSNIVIQVSVSQCLDMILFKERILFEPKGLLFME</sequence>
<keyword evidence="3" id="KW-1185">Reference proteome</keyword>
<evidence type="ECO:0000313" key="3">
    <source>
        <dbReference type="Proteomes" id="UP001381693"/>
    </source>
</evidence>
<dbReference type="Proteomes" id="UP001381693">
    <property type="component" value="Unassembled WGS sequence"/>
</dbReference>
<feature type="domain" description="Apple" evidence="1">
    <location>
        <begin position="120"/>
        <end position="201"/>
    </location>
</feature>
<protein>
    <recommendedName>
        <fullName evidence="1">Apple domain-containing protein</fullName>
    </recommendedName>
</protein>
<dbReference type="InterPro" id="IPR003609">
    <property type="entry name" value="Pan_app"/>
</dbReference>
<dbReference type="CDD" id="cd01099">
    <property type="entry name" value="PAN_AP_HGF"/>
    <property type="match status" value="1"/>
</dbReference>
<name>A0AAN8XT20_HALRR</name>
<feature type="domain" description="Apple" evidence="1">
    <location>
        <begin position="28"/>
        <end position="112"/>
    </location>
</feature>
<evidence type="ECO:0000259" key="1">
    <source>
        <dbReference type="PROSITE" id="PS50948"/>
    </source>
</evidence>
<dbReference type="SUPFAM" id="SSF57414">
    <property type="entry name" value="Hairpin loop containing domain-like"/>
    <property type="match status" value="2"/>
</dbReference>
<dbReference type="Pfam" id="PF00024">
    <property type="entry name" value="PAN_1"/>
    <property type="match status" value="2"/>
</dbReference>
<organism evidence="2 3">
    <name type="scientific">Halocaridina rubra</name>
    <name type="common">Hawaiian red shrimp</name>
    <dbReference type="NCBI Taxonomy" id="373956"/>
    <lineage>
        <taxon>Eukaryota</taxon>
        <taxon>Metazoa</taxon>
        <taxon>Ecdysozoa</taxon>
        <taxon>Arthropoda</taxon>
        <taxon>Crustacea</taxon>
        <taxon>Multicrustacea</taxon>
        <taxon>Malacostraca</taxon>
        <taxon>Eumalacostraca</taxon>
        <taxon>Eucarida</taxon>
        <taxon>Decapoda</taxon>
        <taxon>Pleocyemata</taxon>
        <taxon>Caridea</taxon>
        <taxon>Atyoidea</taxon>
        <taxon>Atyidae</taxon>
        <taxon>Halocaridina</taxon>
    </lineage>
</organism>
<dbReference type="SMART" id="SM00473">
    <property type="entry name" value="PAN_AP"/>
    <property type="match status" value="2"/>
</dbReference>
<dbReference type="GO" id="GO:0009653">
    <property type="term" value="P:anatomical structure morphogenesis"/>
    <property type="evidence" value="ECO:0007669"/>
    <property type="project" value="TreeGrafter"/>
</dbReference>
<dbReference type="Gene3D" id="3.50.4.10">
    <property type="entry name" value="Hepatocyte Growth Factor"/>
    <property type="match status" value="2"/>
</dbReference>
<dbReference type="AlphaFoldDB" id="A0AAN8XT20"/>
<dbReference type="PANTHER" id="PTHR47327:SF2">
    <property type="entry name" value="FI18240P1-RELATED"/>
    <property type="match status" value="1"/>
</dbReference>
<dbReference type="PANTHER" id="PTHR47327">
    <property type="entry name" value="FI18240P1-RELATED"/>
    <property type="match status" value="1"/>
</dbReference>
<comment type="caution">
    <text evidence="2">The sequence shown here is derived from an EMBL/GenBank/DDBJ whole genome shotgun (WGS) entry which is preliminary data.</text>
</comment>
<reference evidence="2 3" key="1">
    <citation type="submission" date="2023-11" db="EMBL/GenBank/DDBJ databases">
        <title>Halocaridina rubra genome assembly.</title>
        <authorList>
            <person name="Smith C."/>
        </authorList>
    </citation>
    <scope>NUCLEOTIDE SEQUENCE [LARGE SCALE GENOMIC DNA]</scope>
    <source>
        <strain evidence="2">EP-1</strain>
        <tissue evidence="2">Whole</tissue>
    </source>
</reference>
<dbReference type="PROSITE" id="PS50948">
    <property type="entry name" value="PAN"/>
    <property type="match status" value="2"/>
</dbReference>
<evidence type="ECO:0000313" key="2">
    <source>
        <dbReference type="EMBL" id="KAK7083735.1"/>
    </source>
</evidence>
<accession>A0AAN8XT20</accession>
<gene>
    <name evidence="2" type="ORF">SK128_028382</name>
</gene>
<proteinExistence type="predicted"/>
<dbReference type="EMBL" id="JAXCGZ010002598">
    <property type="protein sequence ID" value="KAK7083735.1"/>
    <property type="molecule type" value="Genomic_DNA"/>
</dbReference>
<dbReference type="InterPro" id="IPR052774">
    <property type="entry name" value="Celegans_DevNeuronal_Protein"/>
</dbReference>